<organism evidence="4 5">
    <name type="scientific">Streptomyces thinghirensis</name>
    <dbReference type="NCBI Taxonomy" id="551547"/>
    <lineage>
        <taxon>Bacteria</taxon>
        <taxon>Bacillati</taxon>
        <taxon>Actinomycetota</taxon>
        <taxon>Actinomycetes</taxon>
        <taxon>Kitasatosporales</taxon>
        <taxon>Streptomycetaceae</taxon>
        <taxon>Streptomyces</taxon>
    </lineage>
</organism>
<dbReference type="EMBL" id="BAABJR010000009">
    <property type="protein sequence ID" value="GAA5210741.1"/>
    <property type="molecule type" value="Genomic_DNA"/>
</dbReference>
<dbReference type="InterPro" id="IPR016169">
    <property type="entry name" value="FAD-bd_PCMH_sub2"/>
</dbReference>
<dbReference type="InterPro" id="IPR036318">
    <property type="entry name" value="FAD-bd_PCMH-like_sf"/>
</dbReference>
<dbReference type="PROSITE" id="PS51387">
    <property type="entry name" value="FAD_PCMH"/>
    <property type="match status" value="1"/>
</dbReference>
<protein>
    <recommendedName>
        <fullName evidence="3">FAD-binding PCMH-type domain-containing protein</fullName>
    </recommendedName>
</protein>
<accession>A0ABP9T4A7</accession>
<sequence length="254" mass="27524">MTSRHPSEWLVEAMDRFAQIVGSENVTRKPDLSGTYGDPFSSRPHQGSPVGGAVRPASVEEVQEIVRAAQEAGVPLWTVSRGKNLDHGGSAPRVPGSVVLDLHRMRRIIQVDDELGYAIVEPGVTFFDLYEHIVENDLRLWPSVLALGWGSVLGNTMDRGWGYTPASDHSNQQCGMEVVLPDGGLLRTGMGAIDSSPTWPLFRGGYGPAPDGMFMHSGTTATARYRTSDCVNLPWTSRSASGTPGSVCMENRGW</sequence>
<evidence type="ECO:0000313" key="4">
    <source>
        <dbReference type="EMBL" id="GAA5210741.1"/>
    </source>
</evidence>
<name>A0ABP9T4A7_9ACTN</name>
<dbReference type="Proteomes" id="UP001499878">
    <property type="component" value="Unassembled WGS sequence"/>
</dbReference>
<evidence type="ECO:0000256" key="2">
    <source>
        <dbReference type="SAM" id="MobiDB-lite"/>
    </source>
</evidence>
<proteinExistence type="predicted"/>
<feature type="region of interest" description="Disordered" evidence="2">
    <location>
        <begin position="28"/>
        <end position="53"/>
    </location>
</feature>
<comment type="caution">
    <text evidence="4">The sequence shown here is derived from an EMBL/GenBank/DDBJ whole genome shotgun (WGS) entry which is preliminary data.</text>
</comment>
<keyword evidence="1" id="KW-0560">Oxidoreductase</keyword>
<dbReference type="Pfam" id="PF01565">
    <property type="entry name" value="FAD_binding_4"/>
    <property type="match status" value="1"/>
</dbReference>
<dbReference type="Gene3D" id="3.30.43.10">
    <property type="entry name" value="Uridine Diphospho-n-acetylenolpyruvylglucosamine Reductase, domain 2"/>
    <property type="match status" value="1"/>
</dbReference>
<dbReference type="InterPro" id="IPR016166">
    <property type="entry name" value="FAD-bd_PCMH"/>
</dbReference>
<dbReference type="InterPro" id="IPR016167">
    <property type="entry name" value="FAD-bd_PCMH_sub1"/>
</dbReference>
<dbReference type="SUPFAM" id="SSF56176">
    <property type="entry name" value="FAD-binding/transporter-associated domain-like"/>
    <property type="match status" value="1"/>
</dbReference>
<dbReference type="PANTHER" id="PTHR11748">
    <property type="entry name" value="D-LACTATE DEHYDROGENASE"/>
    <property type="match status" value="1"/>
</dbReference>
<feature type="domain" description="FAD-binding PCMH-type" evidence="3">
    <location>
        <begin position="46"/>
        <end position="230"/>
    </location>
</feature>
<dbReference type="Gene3D" id="3.30.465.10">
    <property type="match status" value="1"/>
</dbReference>
<evidence type="ECO:0000256" key="1">
    <source>
        <dbReference type="ARBA" id="ARBA00023002"/>
    </source>
</evidence>
<dbReference type="PANTHER" id="PTHR11748:SF114">
    <property type="entry name" value="ARYL-ALCOHOL OXIDASE VANILLYL-ALCOHOL OXIDASE (AFU_ORTHOLOGUE AFUA_3G09500)-RELATED"/>
    <property type="match status" value="1"/>
</dbReference>
<gene>
    <name evidence="4" type="ORF">GCM10023323_39580</name>
</gene>
<keyword evidence="5" id="KW-1185">Reference proteome</keyword>
<reference evidence="5" key="1">
    <citation type="journal article" date="2019" name="Int. J. Syst. Evol. Microbiol.">
        <title>The Global Catalogue of Microorganisms (GCM) 10K type strain sequencing project: providing services to taxonomists for standard genome sequencing and annotation.</title>
        <authorList>
            <consortium name="The Broad Institute Genomics Platform"/>
            <consortium name="The Broad Institute Genome Sequencing Center for Infectious Disease"/>
            <person name="Wu L."/>
            <person name="Ma J."/>
        </authorList>
    </citation>
    <scope>NUCLEOTIDE SEQUENCE [LARGE SCALE GENOMIC DNA]</scope>
    <source>
        <strain evidence="5">JCM 18306</strain>
    </source>
</reference>
<evidence type="ECO:0000259" key="3">
    <source>
        <dbReference type="PROSITE" id="PS51387"/>
    </source>
</evidence>
<dbReference type="InterPro" id="IPR006094">
    <property type="entry name" value="Oxid_FAD_bind_N"/>
</dbReference>
<evidence type="ECO:0000313" key="5">
    <source>
        <dbReference type="Proteomes" id="UP001499878"/>
    </source>
</evidence>